<accession>A0ABY8GSC3</accession>
<keyword evidence="2" id="KW-1185">Reference proteome</keyword>
<dbReference type="Proteomes" id="UP001214170">
    <property type="component" value="Chromosome"/>
</dbReference>
<proteinExistence type="predicted"/>
<organism evidence="1 2">
    <name type="scientific">Achromobacter spanius</name>
    <dbReference type="NCBI Taxonomy" id="217203"/>
    <lineage>
        <taxon>Bacteria</taxon>
        <taxon>Pseudomonadati</taxon>
        <taxon>Pseudomonadota</taxon>
        <taxon>Betaproteobacteria</taxon>
        <taxon>Burkholderiales</taxon>
        <taxon>Alcaligenaceae</taxon>
        <taxon>Achromobacter</taxon>
    </lineage>
</organism>
<protein>
    <submittedName>
        <fullName evidence="1">Uncharacterized protein</fullName>
    </submittedName>
</protein>
<evidence type="ECO:0000313" key="2">
    <source>
        <dbReference type="Proteomes" id="UP001214170"/>
    </source>
</evidence>
<reference evidence="1 2" key="1">
    <citation type="submission" date="2023-03" db="EMBL/GenBank/DDBJ databases">
        <title>Achromobacter spanius LIG8.</title>
        <authorList>
            <person name="Shrestha S."/>
        </authorList>
    </citation>
    <scope>NUCLEOTIDE SEQUENCE [LARGE SCALE GENOMIC DNA]</scope>
    <source>
        <strain evidence="1 2">LIG8</strain>
    </source>
</reference>
<name>A0ABY8GSC3_9BURK</name>
<dbReference type="RefSeq" id="WP_268079520.1">
    <property type="nucleotide sequence ID" value="NZ_CP106885.1"/>
</dbReference>
<gene>
    <name evidence="1" type="ORF">P8T11_25095</name>
</gene>
<sequence>MTCLAECLKALIDRGELSDTAAGIAAKVAADGGTQKLSPKQLFVYNDEVSRFVDQACASSDCPNNASYESLRDAIVTVEDIEDVSGYCEHCSYIAGANAKDD</sequence>
<dbReference type="EMBL" id="CP121261">
    <property type="protein sequence ID" value="WFP07550.1"/>
    <property type="molecule type" value="Genomic_DNA"/>
</dbReference>
<evidence type="ECO:0000313" key="1">
    <source>
        <dbReference type="EMBL" id="WFP07550.1"/>
    </source>
</evidence>